<evidence type="ECO:0000313" key="2">
    <source>
        <dbReference type="EMBL" id="TXK52188.1"/>
    </source>
</evidence>
<comment type="caution">
    <text evidence="2">The sequence shown here is derived from an EMBL/GenBank/DDBJ whole genome shotgun (WGS) entry which is preliminary data.</text>
</comment>
<evidence type="ECO:0000313" key="3">
    <source>
        <dbReference type="Proteomes" id="UP000321926"/>
    </source>
</evidence>
<feature type="transmembrane region" description="Helical" evidence="1">
    <location>
        <begin position="6"/>
        <end position="27"/>
    </location>
</feature>
<dbReference type="Proteomes" id="UP000321926">
    <property type="component" value="Unassembled WGS sequence"/>
</dbReference>
<keyword evidence="1" id="KW-1133">Transmembrane helix</keyword>
<feature type="transmembrane region" description="Helical" evidence="1">
    <location>
        <begin position="39"/>
        <end position="60"/>
    </location>
</feature>
<keyword evidence="3" id="KW-1185">Reference proteome</keyword>
<evidence type="ECO:0000256" key="1">
    <source>
        <dbReference type="SAM" id="Phobius"/>
    </source>
</evidence>
<keyword evidence="1" id="KW-0812">Transmembrane</keyword>
<sequence length="112" mass="12555">MEKLITIYCVLLLCLVFTILGILLWNAEGKSLKAGAAKDNLLLACASLIAVIILHVNWLLLPWSREQHGDVYAFSVLTFLGAFCALPVFFLAERLKLPFKNSKRLNQLKVQP</sequence>
<keyword evidence="1" id="KW-0472">Membrane</keyword>
<organism evidence="2 3">
    <name type="scientific">Pontibacter qinzhouensis</name>
    <dbReference type="NCBI Taxonomy" id="2603253"/>
    <lineage>
        <taxon>Bacteria</taxon>
        <taxon>Pseudomonadati</taxon>
        <taxon>Bacteroidota</taxon>
        <taxon>Cytophagia</taxon>
        <taxon>Cytophagales</taxon>
        <taxon>Hymenobacteraceae</taxon>
        <taxon>Pontibacter</taxon>
    </lineage>
</organism>
<dbReference type="EMBL" id="VRTY01000004">
    <property type="protein sequence ID" value="TXK52188.1"/>
    <property type="molecule type" value="Genomic_DNA"/>
</dbReference>
<feature type="transmembrane region" description="Helical" evidence="1">
    <location>
        <begin position="72"/>
        <end position="92"/>
    </location>
</feature>
<dbReference type="AlphaFoldDB" id="A0A5C8KE21"/>
<gene>
    <name evidence="2" type="ORF">FVR03_01850</name>
</gene>
<accession>A0A5C8KE21</accession>
<protein>
    <submittedName>
        <fullName evidence="2">Uncharacterized protein</fullName>
    </submittedName>
</protein>
<proteinExistence type="predicted"/>
<dbReference type="RefSeq" id="WP_147920058.1">
    <property type="nucleotide sequence ID" value="NZ_VRTY01000004.1"/>
</dbReference>
<reference evidence="2 3" key="1">
    <citation type="submission" date="2019-08" db="EMBL/GenBank/DDBJ databases">
        <authorList>
            <person name="Shi S."/>
        </authorList>
    </citation>
    <scope>NUCLEOTIDE SEQUENCE [LARGE SCALE GENOMIC DNA]</scope>
    <source>
        <strain evidence="2 3">GY10130</strain>
    </source>
</reference>
<name>A0A5C8KE21_9BACT</name>